<evidence type="ECO:0000256" key="3">
    <source>
        <dbReference type="ARBA" id="ARBA00022741"/>
    </source>
</evidence>
<accession>A0AAV8PAI5</accession>
<sequence length="1025" mass="114064">MELGATAVAAADDSSPRVKLLCSFGGSILPRPLDGRLRYVGGENRILTVPRDVSYEDLLARIRELFDGVSIIKYQQPEEDLDALVSVVNDDDVMNMMEEYDKLSAAGDGVMRLRIFLFSHYPDLDVAGATTHFDNDERETERRYIDALNSLSDNKSPSPPDTSDHYLGHPSIDGGIPHGRHAVNDPQEFPTSPSARFHLGAGEFSDRIADEYFRQAGGHQLCQYDHQSLPTMENVMWLPAGAIIQENSGFPTNLAPAQNMIESSRICEHCHMTFQRNHTTASDARFIDTRWKHGQPYMEQPNMMNEHYIIDGTMMNVPFSHGNVNDGQSFPSNCIGHDNGDFLRHGTNIGNEVFLSQQTVGGGTSTNAPGFEDTEVQYHNQLLAYGVESPCQVSNNLHPIQSLWRNRQAPSRPGTSYEPSNMMMPNGAPDSGFIRYMQEGSPRLPYVRVEDQIPNVLSGQNNSIPQRMIGLDESAASDYLNRYGPRQNPNVTGQDRMFSIAHDSRPCSPGEINGKVPTEVVPLVHTPPYPIDKELVVSSAFAINHPPIMASKQNVQLQVAAEINLTVDGQKIRHEVSKKPDEHIILSPMHRQNLEFAKNGLQLSDLEGHLRKPVDADINVSHRDGNMSEENLNFLPELIASVKKAVLEGAEEAVANAQSNSCLDVYSPPVKKESLCEHELQNAHADVQPDSKAIDEHEQNCKIDPRTDETQALTKGLQNSDVQVDLEGNSEHDKLCKIEPTTAEAEALAKGLQTIKNDDLEEIRELGSGTFGSVYHGKWRGSDVAIKRIKASCFAGRPSERERLIADFWKEALITSCLHHPNIVSFYGVVRDGPGGSLATVTEFMVNGSLKQFLQKKDRTIDRRKRLIIAMDVAFGMEYLHGKNIVHFDLKCENLLVNMRDPHRPICKIGDLGLSKVKQHTLVSGGLRGTLPWMAPELLSGKSNMVSEKIDVYSFGIVMWELLTGEEPYADMRCASIIGGIVNNSIRPKIPSCDKFEMMRHFDCSSWRMDPRASTNIFLGLPYTL</sequence>
<dbReference type="PRINTS" id="PR00109">
    <property type="entry name" value="TYRKINASE"/>
</dbReference>
<dbReference type="GO" id="GO:0007165">
    <property type="term" value="P:signal transduction"/>
    <property type="evidence" value="ECO:0007669"/>
    <property type="project" value="TreeGrafter"/>
</dbReference>
<feature type="region of interest" description="Disordered" evidence="7">
    <location>
        <begin position="405"/>
        <end position="429"/>
    </location>
</feature>
<dbReference type="EMBL" id="JAQQAF010000006">
    <property type="protein sequence ID" value="KAJ8477336.1"/>
    <property type="molecule type" value="Genomic_DNA"/>
</dbReference>
<dbReference type="AlphaFoldDB" id="A0AAV8PAI5"/>
<name>A0AAV8PAI5_ENSVE</name>
<dbReference type="Gene3D" id="1.10.510.10">
    <property type="entry name" value="Transferase(Phosphotransferase) domain 1"/>
    <property type="match status" value="1"/>
</dbReference>
<dbReference type="GO" id="GO:0004674">
    <property type="term" value="F:protein serine/threonine kinase activity"/>
    <property type="evidence" value="ECO:0007669"/>
    <property type="project" value="UniProtKB-KW"/>
</dbReference>
<dbReference type="SMART" id="SM00220">
    <property type="entry name" value="S_TKc"/>
    <property type="match status" value="1"/>
</dbReference>
<dbReference type="InterPro" id="IPR050167">
    <property type="entry name" value="Ser_Thr_protein_kinase"/>
</dbReference>
<dbReference type="FunFam" id="3.30.200.20:FF:000081">
    <property type="entry name" value="Octicosapeptide/phox/Bem1p domain kinase superfamily protein"/>
    <property type="match status" value="1"/>
</dbReference>
<dbReference type="CDD" id="cd13999">
    <property type="entry name" value="STKc_MAP3K-like"/>
    <property type="match status" value="1"/>
</dbReference>
<organism evidence="10 11">
    <name type="scientific">Ensete ventricosum</name>
    <name type="common">Abyssinian banana</name>
    <name type="synonym">Musa ensete</name>
    <dbReference type="NCBI Taxonomy" id="4639"/>
    <lineage>
        <taxon>Eukaryota</taxon>
        <taxon>Viridiplantae</taxon>
        <taxon>Streptophyta</taxon>
        <taxon>Embryophyta</taxon>
        <taxon>Tracheophyta</taxon>
        <taxon>Spermatophyta</taxon>
        <taxon>Magnoliopsida</taxon>
        <taxon>Liliopsida</taxon>
        <taxon>Zingiberales</taxon>
        <taxon>Musaceae</taxon>
        <taxon>Ensete</taxon>
    </lineage>
</organism>
<dbReference type="PROSITE" id="PS00107">
    <property type="entry name" value="PROTEIN_KINASE_ATP"/>
    <property type="match status" value="1"/>
</dbReference>
<gene>
    <name evidence="10" type="ORF">OPV22_021063</name>
</gene>
<dbReference type="PROSITE" id="PS51745">
    <property type="entry name" value="PB1"/>
    <property type="match status" value="1"/>
</dbReference>
<dbReference type="GO" id="GO:0005737">
    <property type="term" value="C:cytoplasm"/>
    <property type="evidence" value="ECO:0007669"/>
    <property type="project" value="TreeGrafter"/>
</dbReference>
<dbReference type="Gene3D" id="3.10.20.90">
    <property type="entry name" value="Phosphatidylinositol 3-kinase Catalytic Subunit, Chain A, domain 1"/>
    <property type="match status" value="1"/>
</dbReference>
<dbReference type="PANTHER" id="PTHR23257:SF703">
    <property type="entry name" value="KINASE SUPERFAMILY WITH OCTICOSAPEPTIDE_PHOX_BEM1P DOMAIN-CONTAINING PROTEIN"/>
    <property type="match status" value="1"/>
</dbReference>
<keyword evidence="2" id="KW-0808">Transferase</keyword>
<keyword evidence="1" id="KW-0723">Serine/threonine-protein kinase</keyword>
<dbReference type="PROSITE" id="PS50011">
    <property type="entry name" value="PROTEIN_KINASE_DOM"/>
    <property type="match status" value="1"/>
</dbReference>
<evidence type="ECO:0000259" key="8">
    <source>
        <dbReference type="PROSITE" id="PS50011"/>
    </source>
</evidence>
<dbReference type="InterPro" id="IPR017441">
    <property type="entry name" value="Protein_kinase_ATP_BS"/>
</dbReference>
<feature type="domain" description="PB1" evidence="9">
    <location>
        <begin position="17"/>
        <end position="118"/>
    </location>
</feature>
<evidence type="ECO:0000256" key="6">
    <source>
        <dbReference type="PROSITE-ProRule" id="PRU10141"/>
    </source>
</evidence>
<dbReference type="CDD" id="cd06410">
    <property type="entry name" value="PB1_UP2"/>
    <property type="match status" value="1"/>
</dbReference>
<keyword evidence="3 6" id="KW-0547">Nucleotide-binding</keyword>
<dbReference type="SUPFAM" id="SSF56112">
    <property type="entry name" value="Protein kinase-like (PK-like)"/>
    <property type="match status" value="1"/>
</dbReference>
<dbReference type="GO" id="GO:0005524">
    <property type="term" value="F:ATP binding"/>
    <property type="evidence" value="ECO:0007669"/>
    <property type="project" value="UniProtKB-UniRule"/>
</dbReference>
<protein>
    <recommendedName>
        <fullName evidence="12">Protein kinase domain-containing protein</fullName>
    </recommendedName>
</protein>
<evidence type="ECO:0000313" key="11">
    <source>
        <dbReference type="Proteomes" id="UP001222027"/>
    </source>
</evidence>
<dbReference type="InterPro" id="IPR053793">
    <property type="entry name" value="PB1-like"/>
</dbReference>
<dbReference type="InterPro" id="IPR001245">
    <property type="entry name" value="Ser-Thr/Tyr_kinase_cat_dom"/>
</dbReference>
<proteinExistence type="predicted"/>
<feature type="domain" description="Protein kinase" evidence="8">
    <location>
        <begin position="760"/>
        <end position="1025"/>
    </location>
</feature>
<dbReference type="FunFam" id="3.10.20.90:FF:000058">
    <property type="entry name" value="Octicosapeptide/phox/Bem1p domain kinase superfamily protein"/>
    <property type="match status" value="1"/>
</dbReference>
<feature type="binding site" evidence="6">
    <location>
        <position position="787"/>
    </location>
    <ligand>
        <name>ATP</name>
        <dbReference type="ChEBI" id="CHEBI:30616"/>
    </ligand>
</feature>
<evidence type="ECO:0000256" key="5">
    <source>
        <dbReference type="ARBA" id="ARBA00022840"/>
    </source>
</evidence>
<keyword evidence="5 6" id="KW-0067">ATP-binding</keyword>
<keyword evidence="11" id="KW-1185">Reference proteome</keyword>
<keyword evidence="4" id="KW-0418">Kinase</keyword>
<dbReference type="InterPro" id="IPR011009">
    <property type="entry name" value="Kinase-like_dom_sf"/>
</dbReference>
<dbReference type="SUPFAM" id="SSF54277">
    <property type="entry name" value="CAD &amp; PB1 domains"/>
    <property type="match status" value="1"/>
</dbReference>
<evidence type="ECO:0000256" key="7">
    <source>
        <dbReference type="SAM" id="MobiDB-lite"/>
    </source>
</evidence>
<dbReference type="PROSITE" id="PS00108">
    <property type="entry name" value="PROTEIN_KINASE_ST"/>
    <property type="match status" value="1"/>
</dbReference>
<feature type="region of interest" description="Disordered" evidence="7">
    <location>
        <begin position="149"/>
        <end position="194"/>
    </location>
</feature>
<evidence type="ECO:0008006" key="12">
    <source>
        <dbReference type="Google" id="ProtNLM"/>
    </source>
</evidence>
<evidence type="ECO:0000313" key="10">
    <source>
        <dbReference type="EMBL" id="KAJ8477336.1"/>
    </source>
</evidence>
<reference evidence="10 11" key="1">
    <citation type="submission" date="2022-12" db="EMBL/GenBank/DDBJ databases">
        <title>Chromosome-scale assembly of the Ensete ventricosum genome.</title>
        <authorList>
            <person name="Dussert Y."/>
            <person name="Stocks J."/>
            <person name="Wendawek A."/>
            <person name="Woldeyes F."/>
            <person name="Nichols R.A."/>
            <person name="Borrell J.S."/>
        </authorList>
    </citation>
    <scope>NUCLEOTIDE SEQUENCE [LARGE SCALE GENOMIC DNA]</scope>
    <source>
        <strain evidence="11">cv. Maze</strain>
        <tissue evidence="10">Seeds</tissue>
    </source>
</reference>
<dbReference type="InterPro" id="IPR000719">
    <property type="entry name" value="Prot_kinase_dom"/>
</dbReference>
<dbReference type="Gene3D" id="3.30.200.20">
    <property type="entry name" value="Phosphorylase Kinase, domain 1"/>
    <property type="match status" value="1"/>
</dbReference>
<dbReference type="SMART" id="SM00666">
    <property type="entry name" value="PB1"/>
    <property type="match status" value="1"/>
</dbReference>
<dbReference type="InterPro" id="IPR008271">
    <property type="entry name" value="Ser/Thr_kinase_AS"/>
</dbReference>
<comment type="caution">
    <text evidence="10">The sequence shown here is derived from an EMBL/GenBank/DDBJ whole genome shotgun (WGS) entry which is preliminary data.</text>
</comment>
<dbReference type="PANTHER" id="PTHR23257">
    <property type="entry name" value="SERINE-THREONINE PROTEIN KINASE"/>
    <property type="match status" value="1"/>
</dbReference>
<dbReference type="InterPro" id="IPR000270">
    <property type="entry name" value="PB1_dom"/>
</dbReference>
<evidence type="ECO:0000256" key="1">
    <source>
        <dbReference type="ARBA" id="ARBA00022527"/>
    </source>
</evidence>
<evidence type="ECO:0000259" key="9">
    <source>
        <dbReference type="PROSITE" id="PS51745"/>
    </source>
</evidence>
<dbReference type="Pfam" id="PF07714">
    <property type="entry name" value="PK_Tyr_Ser-Thr"/>
    <property type="match status" value="1"/>
</dbReference>
<dbReference type="Pfam" id="PF00564">
    <property type="entry name" value="PB1"/>
    <property type="match status" value="1"/>
</dbReference>
<feature type="compositionally biased region" description="Polar residues" evidence="7">
    <location>
        <begin position="405"/>
        <end position="419"/>
    </location>
</feature>
<evidence type="ECO:0000256" key="4">
    <source>
        <dbReference type="ARBA" id="ARBA00022777"/>
    </source>
</evidence>
<evidence type="ECO:0000256" key="2">
    <source>
        <dbReference type="ARBA" id="ARBA00022679"/>
    </source>
</evidence>
<dbReference type="Proteomes" id="UP001222027">
    <property type="component" value="Unassembled WGS sequence"/>
</dbReference>